<organism evidence="2 3">
    <name type="scientific">Candidatus Bipolaricaulis anaerobius</name>
    <dbReference type="NCBI Taxonomy" id="2026885"/>
    <lineage>
        <taxon>Bacteria</taxon>
        <taxon>Candidatus Bipolaricaulota</taxon>
        <taxon>Candidatus Bipolaricaulia</taxon>
        <taxon>Candidatus Bipolaricaulales</taxon>
        <taxon>Candidatus Bipolaricaulaceae</taxon>
        <taxon>Candidatus Bipolaricaulis</taxon>
    </lineage>
</organism>
<dbReference type="OrthoDB" id="9790662at2"/>
<gene>
    <name evidence="2" type="ORF">BARAN1_1040</name>
</gene>
<dbReference type="KEGG" id="bana:BARAN1_1040"/>
<dbReference type="PANTHER" id="PTHR40099">
    <property type="entry name" value="ACETOLACTATE SYNTHASE, SMALL SUBUNIT"/>
    <property type="match status" value="1"/>
</dbReference>
<dbReference type="AlphaFoldDB" id="A0A2X3MM89"/>
<proteinExistence type="predicted"/>
<dbReference type="EMBL" id="LS483254">
    <property type="protein sequence ID" value="SQD93064.1"/>
    <property type="molecule type" value="Genomic_DNA"/>
</dbReference>
<reference evidence="3" key="1">
    <citation type="submission" date="2018-05" db="EMBL/GenBank/DDBJ databases">
        <authorList>
            <person name="Hao L."/>
        </authorList>
    </citation>
    <scope>NUCLEOTIDE SEQUENCE [LARGE SCALE GENOMIC DNA]</scope>
</reference>
<dbReference type="Proteomes" id="UP000249818">
    <property type="component" value="Chromosome BARAN1"/>
</dbReference>
<dbReference type="Pfam" id="PF01842">
    <property type="entry name" value="ACT"/>
    <property type="match status" value="1"/>
</dbReference>
<dbReference type="SUPFAM" id="SSF55021">
    <property type="entry name" value="ACT-like"/>
    <property type="match status" value="2"/>
</dbReference>
<dbReference type="PROSITE" id="PS51671">
    <property type="entry name" value="ACT"/>
    <property type="match status" value="1"/>
</dbReference>
<dbReference type="Gene3D" id="3.30.2130.10">
    <property type="entry name" value="VC0802-like"/>
    <property type="match status" value="1"/>
</dbReference>
<evidence type="ECO:0000313" key="2">
    <source>
        <dbReference type="EMBL" id="SQD93064.1"/>
    </source>
</evidence>
<name>A0A2X3MM89_9BACT</name>
<dbReference type="RefSeq" id="WP_157959490.1">
    <property type="nucleotide sequence ID" value="NZ_LS483254.1"/>
</dbReference>
<keyword evidence="3" id="KW-1185">Reference proteome</keyword>
<dbReference type="PANTHER" id="PTHR40099:SF1">
    <property type="entry name" value="ACETOLACTATE SYNTHASE, SMALL SUBUNIT"/>
    <property type="match status" value="1"/>
</dbReference>
<dbReference type="InterPro" id="IPR002912">
    <property type="entry name" value="ACT_dom"/>
</dbReference>
<protein>
    <recommendedName>
        <fullName evidence="1">ACT domain-containing protein</fullName>
    </recommendedName>
</protein>
<evidence type="ECO:0000259" key="1">
    <source>
        <dbReference type="PROSITE" id="PS51671"/>
    </source>
</evidence>
<sequence>MREATVGKELVIITGNRVGVLANIARVLADQGINILAVAVFAEGEEAELHLVPDSPSYALEALRKAEFEVEERNIVLVELPHRAGFLRRITDVLARQDLDIRYLYASAFEAGHSSLVVFSCTNNAKAVTLLREK</sequence>
<dbReference type="InterPro" id="IPR045865">
    <property type="entry name" value="ACT-like_dom_sf"/>
</dbReference>
<feature type="domain" description="ACT" evidence="1">
    <location>
        <begin position="9"/>
        <end position="86"/>
    </location>
</feature>
<evidence type="ECO:0000313" key="3">
    <source>
        <dbReference type="Proteomes" id="UP000249818"/>
    </source>
</evidence>
<accession>A0A2X3MM89</accession>